<dbReference type="PROSITE" id="PS00018">
    <property type="entry name" value="EF_HAND_1"/>
    <property type="match status" value="1"/>
</dbReference>
<dbReference type="Proteomes" id="UP001528912">
    <property type="component" value="Unassembled WGS sequence"/>
</dbReference>
<dbReference type="InterPro" id="IPR025241">
    <property type="entry name" value="DUF4190"/>
</dbReference>
<dbReference type="SUPFAM" id="SSF52129">
    <property type="entry name" value="Caspase-like"/>
    <property type="match status" value="1"/>
</dbReference>
<keyword evidence="2" id="KW-0472">Membrane</keyword>
<dbReference type="Pfam" id="PF00656">
    <property type="entry name" value="Peptidase_C14"/>
    <property type="match status" value="1"/>
</dbReference>
<dbReference type="RefSeq" id="WP_277192034.1">
    <property type="nucleotide sequence ID" value="NZ_JAROAV010000028.1"/>
</dbReference>
<dbReference type="EMBL" id="JAROAV010000028">
    <property type="protein sequence ID" value="MDF8264596.1"/>
    <property type="molecule type" value="Genomic_DNA"/>
</dbReference>
<keyword evidence="2" id="KW-0812">Transmembrane</keyword>
<proteinExistence type="predicted"/>
<evidence type="ECO:0000256" key="1">
    <source>
        <dbReference type="SAM" id="MobiDB-lite"/>
    </source>
</evidence>
<comment type="caution">
    <text evidence="5">The sequence shown here is derived from an EMBL/GenBank/DDBJ whole genome shotgun (WGS) entry which is preliminary data.</text>
</comment>
<sequence length="518" mass="55980">MTYRALLVGNSQFDLDPDLDTLFGPQKDVARLHGALTDTETGMFDDADVRLEYNLSKDSFRRVLDEFCSEMAKEDLLLFYYSGHGILDVEDEFYLATTDTHSQKLFHSALSRHELNGYLRSAASRRTVIVLDCCKSGMFKSGPLRPALGGAGRFVITSSTGQALADAARTPAGTSPFTEHLVEGLRGAAPDVDDDGKIDLREIFAYVKEQMGPQRVPHSIFDGDGDDVSLARTRVKPPAIAYARDTGTERVRTSQQGHYSRDATFALTEQLIALREVRDNEVLEPEVVRIQPLTDADLDLELDYDSGWLSADLAGDRLTVTMRPRLGANRGKILVRDRASRTTQVLRVEVYVRAATGTVRIDDRPRDPVERRDEGASAPQVRAKSARLPSAHHAPEPSSNPPSGPVQHNVGPPPGAQGFVGAPASTWGTGGVPQQPTPAAVPRTSKKAVWALIISITTFYWTLGVGSVTALILAAGARKDIRAGRPGAGLAKAATIIGWFGVAVAVVTIIALATTDTT</sequence>
<evidence type="ECO:0000259" key="4">
    <source>
        <dbReference type="Pfam" id="PF13828"/>
    </source>
</evidence>
<evidence type="ECO:0000313" key="5">
    <source>
        <dbReference type="EMBL" id="MDF8264596.1"/>
    </source>
</evidence>
<evidence type="ECO:0000313" key="6">
    <source>
        <dbReference type="Proteomes" id="UP001528912"/>
    </source>
</evidence>
<gene>
    <name evidence="5" type="ORF">P4R38_10110</name>
</gene>
<dbReference type="InterPro" id="IPR011600">
    <property type="entry name" value="Pept_C14_caspase"/>
</dbReference>
<dbReference type="InterPro" id="IPR052039">
    <property type="entry name" value="Caspase-related_regulators"/>
</dbReference>
<feature type="domain" description="Peptidase C14 caspase" evidence="3">
    <location>
        <begin position="4"/>
        <end position="212"/>
    </location>
</feature>
<feature type="region of interest" description="Disordered" evidence="1">
    <location>
        <begin position="362"/>
        <end position="441"/>
    </location>
</feature>
<name>A0ABT6CBE9_9MICO</name>
<dbReference type="PANTHER" id="PTHR22576">
    <property type="entry name" value="MUCOSA ASSOCIATED LYMPHOID TISSUE LYMPHOMA TRANSLOCATION PROTEIN 1/PARACASPASE"/>
    <property type="match status" value="1"/>
</dbReference>
<dbReference type="InterPro" id="IPR029030">
    <property type="entry name" value="Caspase-like_dom_sf"/>
</dbReference>
<feature type="domain" description="DUF4190" evidence="4">
    <location>
        <begin position="448"/>
        <end position="507"/>
    </location>
</feature>
<reference evidence="5 6" key="1">
    <citation type="submission" date="2023-03" db="EMBL/GenBank/DDBJ databases">
        <title>YIM 133296 draft genome.</title>
        <authorList>
            <person name="Xiong L."/>
        </authorList>
    </citation>
    <scope>NUCLEOTIDE SEQUENCE [LARGE SCALE GENOMIC DNA]</scope>
    <source>
        <strain evidence="5 6">YIM 133296</strain>
    </source>
</reference>
<protein>
    <submittedName>
        <fullName evidence="5">Caspase family protein</fullName>
    </submittedName>
</protein>
<evidence type="ECO:0000259" key="3">
    <source>
        <dbReference type="Pfam" id="PF00656"/>
    </source>
</evidence>
<keyword evidence="2" id="KW-1133">Transmembrane helix</keyword>
<feature type="transmembrane region" description="Helical" evidence="2">
    <location>
        <begin position="489"/>
        <end position="513"/>
    </location>
</feature>
<feature type="compositionally biased region" description="Basic and acidic residues" evidence="1">
    <location>
        <begin position="362"/>
        <end position="375"/>
    </location>
</feature>
<accession>A0ABT6CBE9</accession>
<evidence type="ECO:0000256" key="2">
    <source>
        <dbReference type="SAM" id="Phobius"/>
    </source>
</evidence>
<keyword evidence="6" id="KW-1185">Reference proteome</keyword>
<dbReference type="NCBIfam" id="NF047832">
    <property type="entry name" value="caspase_w_EACC1"/>
    <property type="match status" value="1"/>
</dbReference>
<dbReference type="PANTHER" id="PTHR22576:SF37">
    <property type="entry name" value="MUCOSA-ASSOCIATED LYMPHOID TISSUE LYMPHOMA TRANSLOCATION PROTEIN 1"/>
    <property type="match status" value="1"/>
</dbReference>
<dbReference type="Gene3D" id="3.40.50.1460">
    <property type="match status" value="1"/>
</dbReference>
<dbReference type="Pfam" id="PF13828">
    <property type="entry name" value="DUF4190"/>
    <property type="match status" value="1"/>
</dbReference>
<organism evidence="5 6">
    <name type="scientific">Luteipulveratus flavus</name>
    <dbReference type="NCBI Taxonomy" id="3031728"/>
    <lineage>
        <taxon>Bacteria</taxon>
        <taxon>Bacillati</taxon>
        <taxon>Actinomycetota</taxon>
        <taxon>Actinomycetes</taxon>
        <taxon>Micrococcales</taxon>
        <taxon>Dermacoccaceae</taxon>
        <taxon>Luteipulveratus</taxon>
    </lineage>
</organism>
<feature type="transmembrane region" description="Helical" evidence="2">
    <location>
        <begin position="448"/>
        <end position="477"/>
    </location>
</feature>
<dbReference type="InterPro" id="IPR018247">
    <property type="entry name" value="EF_Hand_1_Ca_BS"/>
</dbReference>